<feature type="region of interest" description="Disordered" evidence="2">
    <location>
        <begin position="1"/>
        <end position="56"/>
    </location>
</feature>
<feature type="region of interest" description="Disordered" evidence="2">
    <location>
        <begin position="140"/>
        <end position="180"/>
    </location>
</feature>
<organism evidence="3 4">
    <name type="scientific">Aspergillus novoparasiticus</name>
    <dbReference type="NCBI Taxonomy" id="986946"/>
    <lineage>
        <taxon>Eukaryota</taxon>
        <taxon>Fungi</taxon>
        <taxon>Dikarya</taxon>
        <taxon>Ascomycota</taxon>
        <taxon>Pezizomycotina</taxon>
        <taxon>Eurotiomycetes</taxon>
        <taxon>Eurotiomycetidae</taxon>
        <taxon>Eurotiales</taxon>
        <taxon>Aspergillaceae</taxon>
        <taxon>Aspergillus</taxon>
        <taxon>Aspergillus subgen. Circumdati</taxon>
    </lineage>
</organism>
<gene>
    <name evidence="3" type="ORF">BDV33DRAFT_211130</name>
</gene>
<evidence type="ECO:0000313" key="4">
    <source>
        <dbReference type="Proteomes" id="UP000326799"/>
    </source>
</evidence>
<evidence type="ECO:0000256" key="1">
    <source>
        <dbReference type="SAM" id="Coils"/>
    </source>
</evidence>
<evidence type="ECO:0000313" key="3">
    <source>
        <dbReference type="EMBL" id="KAB8212637.1"/>
    </source>
</evidence>
<feature type="coiled-coil region" evidence="1">
    <location>
        <begin position="74"/>
        <end position="119"/>
    </location>
</feature>
<name>A0A5N6E5W5_9EURO</name>
<accession>A0A5N6E5W5</accession>
<sequence length="180" mass="20134">MPKVTPRARNPPSQGDGRSSAARSQPRPQRRSSTLARREPSEDSEGQVPSSAAPSGHEFCFETVALLEKDKQYLMQERDNANVAQRQQKEENKRLAEELQRLRQEKSALQASLGQSNGEKEAAQAFLQRLYDGIGSYHEELGRELGREPEPQPNGEDNINILSPMANPTDPWMGHGDLEM</sequence>
<protein>
    <submittedName>
        <fullName evidence="3">Uncharacterized protein</fullName>
    </submittedName>
</protein>
<feature type="compositionally biased region" description="Basic and acidic residues" evidence="2">
    <location>
        <begin position="140"/>
        <end position="150"/>
    </location>
</feature>
<proteinExistence type="predicted"/>
<keyword evidence="4" id="KW-1185">Reference proteome</keyword>
<reference evidence="3 4" key="1">
    <citation type="submission" date="2019-04" db="EMBL/GenBank/DDBJ databases">
        <title>Fungal friends and foes A comparative genomics study of 23 Aspergillus species from section Flavi.</title>
        <authorList>
            <consortium name="DOE Joint Genome Institute"/>
            <person name="Kjaerbolling I."/>
            <person name="Vesth T.C."/>
            <person name="Frisvad J.C."/>
            <person name="Nybo J.L."/>
            <person name="Theobald S."/>
            <person name="Kildgaard S."/>
            <person name="Petersen T.I."/>
            <person name="Kuo A."/>
            <person name="Sato A."/>
            <person name="Lyhne E.K."/>
            <person name="Kogle M.E."/>
            <person name="Wiebenga A."/>
            <person name="Kun R.S."/>
            <person name="Lubbers R.J."/>
            <person name="Makela M.R."/>
            <person name="Barry K."/>
            <person name="Chovatia M."/>
            <person name="Clum A."/>
            <person name="Daum C."/>
            <person name="Haridas S."/>
            <person name="He G."/>
            <person name="LaButti K."/>
            <person name="Lipzen A."/>
            <person name="Mondo S."/>
            <person name="Pangilinan J."/>
            <person name="Riley R."/>
            <person name="Salamov A."/>
            <person name="Simmons B.A."/>
            <person name="Magnuson J.K."/>
            <person name="Henrissat B."/>
            <person name="Mortensen U.H."/>
            <person name="Larsen T.O."/>
            <person name="De vries R.P."/>
            <person name="Grigoriev I.V."/>
            <person name="Machida M."/>
            <person name="Baker S.E."/>
            <person name="Andersen M.R."/>
        </authorList>
    </citation>
    <scope>NUCLEOTIDE SEQUENCE [LARGE SCALE GENOMIC DNA]</scope>
    <source>
        <strain evidence="3 4">CBS 126849</strain>
    </source>
</reference>
<evidence type="ECO:0000256" key="2">
    <source>
        <dbReference type="SAM" id="MobiDB-lite"/>
    </source>
</evidence>
<dbReference type="Proteomes" id="UP000326799">
    <property type="component" value="Unassembled WGS sequence"/>
</dbReference>
<feature type="non-terminal residue" evidence="3">
    <location>
        <position position="180"/>
    </location>
</feature>
<keyword evidence="1" id="KW-0175">Coiled coil</keyword>
<feature type="compositionally biased region" description="Low complexity" evidence="2">
    <location>
        <begin position="18"/>
        <end position="33"/>
    </location>
</feature>
<dbReference type="EMBL" id="ML734142">
    <property type="protein sequence ID" value="KAB8212637.1"/>
    <property type="molecule type" value="Genomic_DNA"/>
</dbReference>
<dbReference type="AlphaFoldDB" id="A0A5N6E5W5"/>